<organism evidence="1 2">
    <name type="scientific">Hoylesella marshii DSM 16973 = JCM 13450</name>
    <dbReference type="NCBI Taxonomy" id="862515"/>
    <lineage>
        <taxon>Bacteria</taxon>
        <taxon>Pseudomonadati</taxon>
        <taxon>Bacteroidota</taxon>
        <taxon>Bacteroidia</taxon>
        <taxon>Bacteroidales</taxon>
        <taxon>Prevotellaceae</taxon>
        <taxon>Hoylesella</taxon>
    </lineage>
</organism>
<sequence length="40" mass="4730">MPTFYKQIETTMTKQTDTRSSKSSYSKRSFFVVKVYNQDA</sequence>
<gene>
    <name evidence="1" type="ORF">HMPREF0658_0280</name>
</gene>
<proteinExistence type="predicted"/>
<accession>E0NQ29</accession>
<reference evidence="1" key="1">
    <citation type="submission" date="2010-07" db="EMBL/GenBank/DDBJ databases">
        <authorList>
            <person name="Muzny D."/>
            <person name="Qin X."/>
            <person name="Deng J."/>
            <person name="Jiang H."/>
            <person name="Liu Y."/>
            <person name="Qu J."/>
            <person name="Song X.-Z."/>
            <person name="Zhang L."/>
            <person name="Thornton R."/>
            <person name="Coyle M."/>
            <person name="Francisco L."/>
            <person name="Jackson L."/>
            <person name="Javaid M."/>
            <person name="Korchina V."/>
            <person name="Kovar C."/>
            <person name="Mata R."/>
            <person name="Mathew T."/>
            <person name="Ngo R."/>
            <person name="Nguyen L."/>
            <person name="Nguyen N."/>
            <person name="Okwuonu G."/>
            <person name="Ongeri F."/>
            <person name="Pham C."/>
            <person name="Simmons D."/>
            <person name="Wilczek-Boney K."/>
            <person name="Hale W."/>
            <person name="Jakkamsetti A."/>
            <person name="Pham P."/>
            <person name="Ruth R."/>
            <person name="San Lucas F."/>
            <person name="Warren J."/>
            <person name="Zhang J."/>
            <person name="Zhao Z."/>
            <person name="Zhou C."/>
            <person name="Zhu D."/>
            <person name="Lee S."/>
            <person name="Bess C."/>
            <person name="Blankenburg K."/>
            <person name="Forbes L."/>
            <person name="Fu Q."/>
            <person name="Gubbala S."/>
            <person name="Hirani K."/>
            <person name="Jayaseelan J.C."/>
            <person name="Lara F."/>
            <person name="Munidasa M."/>
            <person name="Palculict T."/>
            <person name="Patil S."/>
            <person name="Pu L.-L."/>
            <person name="Saada N."/>
            <person name="Tang L."/>
            <person name="Weissenberger G."/>
            <person name="Zhu Y."/>
            <person name="Hemphill L."/>
            <person name="Shang Y."/>
            <person name="Youmans B."/>
            <person name="Ayvaz T."/>
            <person name="Ross M."/>
            <person name="Santibanez J."/>
            <person name="Aqrawi P."/>
            <person name="Gross S."/>
            <person name="Joshi V."/>
            <person name="Fowler G."/>
            <person name="Nazareth L."/>
            <person name="Reid J."/>
            <person name="Worley K."/>
            <person name="Petrosino J."/>
            <person name="Highlander S."/>
            <person name="Gibbs R."/>
        </authorList>
    </citation>
    <scope>NUCLEOTIDE SEQUENCE [LARGE SCALE GENOMIC DNA]</scope>
    <source>
        <strain evidence="1">DSM 16973</strain>
    </source>
</reference>
<dbReference type="BioCyc" id="PMAR862515-HMP:GMOO-290-MONOMER"/>
<keyword evidence="2" id="KW-1185">Reference proteome</keyword>
<evidence type="ECO:0000313" key="2">
    <source>
        <dbReference type="Proteomes" id="UP000004394"/>
    </source>
</evidence>
<dbReference type="AlphaFoldDB" id="E0NQ29"/>
<comment type="caution">
    <text evidence="1">The sequence shown here is derived from an EMBL/GenBank/DDBJ whole genome shotgun (WGS) entry which is preliminary data.</text>
</comment>
<dbReference type="Proteomes" id="UP000004394">
    <property type="component" value="Unassembled WGS sequence"/>
</dbReference>
<dbReference type="STRING" id="862515.HMPREF0658_0280"/>
<dbReference type="EMBL" id="AEEI01000010">
    <property type="protein sequence ID" value="EFM02791.1"/>
    <property type="molecule type" value="Genomic_DNA"/>
</dbReference>
<name>E0NQ29_9BACT</name>
<evidence type="ECO:0000313" key="1">
    <source>
        <dbReference type="EMBL" id="EFM02791.1"/>
    </source>
</evidence>
<protein>
    <submittedName>
        <fullName evidence="1">Uncharacterized protein</fullName>
    </submittedName>
</protein>
<dbReference type="HOGENOM" id="CLU_3294314_0_0_10"/>